<feature type="compositionally biased region" description="Acidic residues" evidence="2">
    <location>
        <begin position="125"/>
        <end position="134"/>
    </location>
</feature>
<accession>A0A8H7P4G3</accession>
<feature type="region of interest" description="Disordered" evidence="2">
    <location>
        <begin position="356"/>
        <end position="424"/>
    </location>
</feature>
<feature type="compositionally biased region" description="Basic and acidic residues" evidence="2">
    <location>
        <begin position="356"/>
        <end position="376"/>
    </location>
</feature>
<proteinExistence type="predicted"/>
<dbReference type="CDD" id="cd18186">
    <property type="entry name" value="BTB_POZ_ZBTB_KLHL-like"/>
    <property type="match status" value="1"/>
</dbReference>
<feature type="compositionally biased region" description="Basic and acidic residues" evidence="2">
    <location>
        <begin position="244"/>
        <end position="258"/>
    </location>
</feature>
<evidence type="ECO:0000256" key="2">
    <source>
        <dbReference type="SAM" id="MobiDB-lite"/>
    </source>
</evidence>
<feature type="region of interest" description="Disordered" evidence="2">
    <location>
        <begin position="1094"/>
        <end position="1192"/>
    </location>
</feature>
<feature type="compositionally biased region" description="Polar residues" evidence="2">
    <location>
        <begin position="404"/>
        <end position="415"/>
    </location>
</feature>
<evidence type="ECO:0000256" key="1">
    <source>
        <dbReference type="SAM" id="Coils"/>
    </source>
</evidence>
<organism evidence="4 5">
    <name type="scientific">Rhodonia placenta</name>
    <dbReference type="NCBI Taxonomy" id="104341"/>
    <lineage>
        <taxon>Eukaryota</taxon>
        <taxon>Fungi</taxon>
        <taxon>Dikarya</taxon>
        <taxon>Basidiomycota</taxon>
        <taxon>Agaricomycotina</taxon>
        <taxon>Agaricomycetes</taxon>
        <taxon>Polyporales</taxon>
        <taxon>Adustoporiaceae</taxon>
        <taxon>Rhodonia</taxon>
    </lineage>
</organism>
<feature type="compositionally biased region" description="Low complexity" evidence="2">
    <location>
        <begin position="81"/>
        <end position="92"/>
    </location>
</feature>
<feature type="coiled-coil region" evidence="1">
    <location>
        <begin position="872"/>
        <end position="906"/>
    </location>
</feature>
<reference evidence="4" key="2">
    <citation type="journal article" name="Front. Microbiol.">
        <title>Degradative Capacity of Two Strains of Rhodonia placenta: From Phenotype to Genotype.</title>
        <authorList>
            <person name="Kolle M."/>
            <person name="Horta M.A.C."/>
            <person name="Nowrousian M."/>
            <person name="Ohm R.A."/>
            <person name="Benz J.P."/>
            <person name="Pilgard A."/>
        </authorList>
    </citation>
    <scope>NUCLEOTIDE SEQUENCE</scope>
    <source>
        <strain evidence="4">FPRL280</strain>
    </source>
</reference>
<feature type="compositionally biased region" description="Basic and acidic residues" evidence="2">
    <location>
        <begin position="1094"/>
        <end position="1114"/>
    </location>
</feature>
<dbReference type="AlphaFoldDB" id="A0A8H7P4G3"/>
<feature type="region of interest" description="Disordered" evidence="2">
    <location>
        <begin position="1"/>
        <end position="138"/>
    </location>
</feature>
<feature type="region of interest" description="Disordered" evidence="2">
    <location>
        <begin position="192"/>
        <end position="212"/>
    </location>
</feature>
<feature type="domain" description="BTB" evidence="3">
    <location>
        <begin position="548"/>
        <end position="619"/>
    </location>
</feature>
<name>A0A8H7P4G3_9APHY</name>
<feature type="compositionally biased region" description="Pro residues" evidence="2">
    <location>
        <begin position="265"/>
        <end position="277"/>
    </location>
</feature>
<dbReference type="InterPro" id="IPR000210">
    <property type="entry name" value="BTB/POZ_dom"/>
</dbReference>
<sequence>MSDYSRMQEHDTSLLYVDDAGRYPTSPRPRPRQRSHASNPSVQPSWNSAFFPPPNPAFLTPQTPMPTYMPVQSPPPSQGRSVSTSQQPSSQVMEPVSVQTPEEYYQEPHSFQYQDQEQEPRYQDQEQEYQDQEYTEQSAEHMDFSAGDIEAGQQQKGKKGFVGGFVTQLKNLPRAITRNPLRERKTLRKGFTVPYNLDDPAPRYEDPGQPGPSNVQIVQGMEMPSEQPMSDPVSYADPNDEQFTDVHLDNPHSEEHIPSHNGIPGPAPLGSPVPVEPRPTADYAKMESPVRTAPPDDSFSAHITRIHNFLVDLKNLPWFSPRVTIDYYPEKSPRARDPKVKSGSWYTTREHQHLDLLETPATRKAEIPRSYDDHSLRRPRTPSALSHGESSCPSARRQRRHTGSSRSHAMSSPVSSHGRRQSHFSNNSAQPVFLFPSPVGSPHLPHISSLNGALMGDLDGKSPIQMYMVPAGSPMMMRHLSPPPVSHPATAIQFSSMSSAGPLSNAGDTSMANIYYHLLSLLQFMDSSRGSRPTLDELTRTDFWFADGNIVLVAEHAAFKVHCGQLQRHSEVFRDLFSIPQPPDEELIDDCPWVELHDSPYDVLNLLSALYDGLYFTKSSAVAFPAIAGVLRLSTKYMIEHLRQRCLARLQLDWPSTLVGWDNREKQATDCFGRYIPRESFPHPILVIQLARELALDELLPAAFYDVSRYGPRKIVAGTTAPQRTLPVIPGWPTTSPPKPSEEPVRITLSHEELYTTLVGREAGQRYLANFIDKELNSRNISAACTNQAHDSGRVCRESFYFIMLNILRSVGGIACGRDADPMFSLVQAVEMLSRTDFSDGVKQCGLKICTADSGILPYNSNGNRRVKIKHLKDGNMRLGKANDEVEKLRNKYSKAKEAKKDLRNGEYRKYYHYMKGWVPIFDRPENAHLVPCMHDVPTLGVEAMKALRYPGMAAIRERYVWITDQHVIVVEPLYRYDSSTSSWVKRTPEWQNWIDQIREVFVQDQEGGDWRYAGRYKFTQFPVLLRIQARALDPSILEALTRVTMSDGVPSHFRSRVHKEYKYGNVAVACVGIQCVGYSKELLDVLLVDYHPKDMSQEDPSTSRDRNDDRRDSASGGPAALNIDADEPSSSNPVTIAASEKSRRNGSKRKHVAEETDAGTLRAKSKSKNKRSEGGMSTAGEGETPEEEVPATAQGFSMMNSTSSAEALSLSTHRLFWKASYNWVGPCISI</sequence>
<comment type="caution">
    <text evidence="4">The sequence shown here is derived from an EMBL/GenBank/DDBJ whole genome shotgun (WGS) entry which is preliminary data.</text>
</comment>
<dbReference type="InterPro" id="IPR011333">
    <property type="entry name" value="SKP1/BTB/POZ_sf"/>
</dbReference>
<dbReference type="SUPFAM" id="SSF54695">
    <property type="entry name" value="POZ domain"/>
    <property type="match status" value="1"/>
</dbReference>
<feature type="compositionally biased region" description="Basic and acidic residues" evidence="2">
    <location>
        <begin position="1"/>
        <end position="12"/>
    </location>
</feature>
<dbReference type="PROSITE" id="PS50097">
    <property type="entry name" value="BTB"/>
    <property type="match status" value="1"/>
</dbReference>
<dbReference type="SMART" id="SM00225">
    <property type="entry name" value="BTB"/>
    <property type="match status" value="1"/>
</dbReference>
<evidence type="ECO:0000313" key="4">
    <source>
        <dbReference type="EMBL" id="KAF9815995.1"/>
    </source>
</evidence>
<dbReference type="Pfam" id="PF20411">
    <property type="entry name" value="DUF6697"/>
    <property type="match status" value="1"/>
</dbReference>
<dbReference type="Proteomes" id="UP000639403">
    <property type="component" value="Unassembled WGS sequence"/>
</dbReference>
<protein>
    <recommendedName>
        <fullName evidence="3">BTB domain-containing protein</fullName>
    </recommendedName>
</protein>
<dbReference type="EMBL" id="JADOXO010000061">
    <property type="protein sequence ID" value="KAF9815995.1"/>
    <property type="molecule type" value="Genomic_DNA"/>
</dbReference>
<dbReference type="Gene3D" id="3.30.710.10">
    <property type="entry name" value="Potassium Channel Kv1.1, Chain A"/>
    <property type="match status" value="1"/>
</dbReference>
<gene>
    <name evidence="4" type="ORF">IEO21_04245</name>
</gene>
<dbReference type="InterPro" id="IPR046520">
    <property type="entry name" value="DUF6697"/>
</dbReference>
<evidence type="ECO:0000259" key="3">
    <source>
        <dbReference type="PROSITE" id="PS50097"/>
    </source>
</evidence>
<feature type="region of interest" description="Disordered" evidence="2">
    <location>
        <begin position="224"/>
        <end position="280"/>
    </location>
</feature>
<keyword evidence="1" id="KW-0175">Coiled coil</keyword>
<reference evidence="4" key="1">
    <citation type="submission" date="2020-11" db="EMBL/GenBank/DDBJ databases">
        <authorList>
            <person name="Koelle M."/>
            <person name="Horta M.A.C."/>
            <person name="Nowrousian M."/>
            <person name="Ohm R.A."/>
            <person name="Benz P."/>
            <person name="Pilgard A."/>
        </authorList>
    </citation>
    <scope>NUCLEOTIDE SEQUENCE</scope>
    <source>
        <strain evidence="4">FPRL280</strain>
    </source>
</reference>
<evidence type="ECO:0000313" key="5">
    <source>
        <dbReference type="Proteomes" id="UP000639403"/>
    </source>
</evidence>